<keyword evidence="3" id="KW-1185">Reference proteome</keyword>
<accession>A0ABR8N9C3</accession>
<dbReference type="InterPro" id="IPR012312">
    <property type="entry name" value="Hemerythrin-like"/>
</dbReference>
<name>A0ABR8N9C3_9ACTN</name>
<dbReference type="InterPro" id="IPR053206">
    <property type="entry name" value="Dimeric_xanthone_biosynth"/>
</dbReference>
<evidence type="ECO:0000259" key="1">
    <source>
        <dbReference type="Pfam" id="PF01814"/>
    </source>
</evidence>
<dbReference type="PANTHER" id="PTHR38048">
    <property type="entry name" value="EXPRESSED PROTEIN"/>
    <property type="match status" value="1"/>
</dbReference>
<dbReference type="RefSeq" id="WP_191193976.1">
    <property type="nucleotide sequence ID" value="NZ_JACXYZ010000001.1"/>
</dbReference>
<dbReference type="CDD" id="cd12108">
    <property type="entry name" value="Hr-like"/>
    <property type="match status" value="1"/>
</dbReference>
<dbReference type="Pfam" id="PF01814">
    <property type="entry name" value="Hemerythrin"/>
    <property type="match status" value="1"/>
</dbReference>
<dbReference type="PANTHER" id="PTHR38048:SF2">
    <property type="entry name" value="HEMERYTHRIN-LIKE DOMAIN-CONTAINING PROTEIN"/>
    <property type="match status" value="1"/>
</dbReference>
<evidence type="ECO:0000313" key="2">
    <source>
        <dbReference type="EMBL" id="MBD3924187.1"/>
    </source>
</evidence>
<feature type="domain" description="Hemerythrin-like" evidence="1">
    <location>
        <begin position="27"/>
        <end position="176"/>
    </location>
</feature>
<dbReference type="EMBL" id="JACXYZ010000001">
    <property type="protein sequence ID" value="MBD3924187.1"/>
    <property type="molecule type" value="Genomic_DNA"/>
</dbReference>
<evidence type="ECO:0000313" key="3">
    <source>
        <dbReference type="Proteomes" id="UP000618818"/>
    </source>
</evidence>
<gene>
    <name evidence="2" type="ORF">IEZ26_06105</name>
</gene>
<proteinExistence type="predicted"/>
<dbReference type="Proteomes" id="UP000618818">
    <property type="component" value="Unassembled WGS sequence"/>
</dbReference>
<protein>
    <submittedName>
        <fullName evidence="2">Hemerythrin domain-containing protein</fullName>
    </submittedName>
</protein>
<reference evidence="2 3" key="1">
    <citation type="submission" date="2020-09" db="EMBL/GenBank/DDBJ databases">
        <title>novel species in genus Nocardioides.</title>
        <authorList>
            <person name="Zhang G."/>
        </authorList>
    </citation>
    <scope>NUCLEOTIDE SEQUENCE [LARGE SCALE GENOMIC DNA]</scope>
    <source>
        <strain evidence="2 3">KCTC 39551</strain>
    </source>
</reference>
<comment type="caution">
    <text evidence="2">The sequence shown here is derived from an EMBL/GenBank/DDBJ whole genome shotgun (WGS) entry which is preliminary data.</text>
</comment>
<dbReference type="Gene3D" id="1.20.120.520">
    <property type="entry name" value="nmb1532 protein domain like"/>
    <property type="match status" value="1"/>
</dbReference>
<organism evidence="2 3">
    <name type="scientific">Nocardioides cavernae</name>
    <dbReference type="NCBI Taxonomy" id="1921566"/>
    <lineage>
        <taxon>Bacteria</taxon>
        <taxon>Bacillati</taxon>
        <taxon>Actinomycetota</taxon>
        <taxon>Actinomycetes</taxon>
        <taxon>Propionibacteriales</taxon>
        <taxon>Nocardioidaceae</taxon>
        <taxon>Nocardioides</taxon>
    </lineage>
</organism>
<sequence length="187" mass="20094">MPPIDDATRPRVAGSVELEPRQRAAGDHLRMVHDHFRRQLETLTRAVETLQDAAGDGAADGASEVEAVRAGIHGLAPSLTTQQVAGLCGQVCRFLTMHHTIEDQNMFPAVATIQAYAPVAARLAEEHLVVHAHLERVDDLAVAVRTDAGRIGELVAAVADLRADLESHFAYEETEMSEPLGLLGLGI</sequence>